<name>A0A0X8JDN3_ACTRD</name>
<feature type="compositionally biased region" description="Low complexity" evidence="1">
    <location>
        <begin position="10"/>
        <end position="25"/>
    </location>
</feature>
<sequence length="146" mass="15921">MTAPRRRTQPTRAAPEATAPASPTTVGSRHRRVWRFPGIQVPTRTGTQVMSTGSMKVVQATRTSTVDTVRRRSQPKQVPHGAARTDTRTTPRTVRQKLSSRLIVRPLLWSMTAAVPAPVRTPTTPKASPPGRAASAWRAMSRATPP</sequence>
<dbReference type="KEGG" id="ard:AXF14_04355"/>
<dbReference type="STRING" id="111015.AXF14_04355"/>
<gene>
    <name evidence="2" type="ORF">AXF14_04355</name>
</gene>
<dbReference type="EMBL" id="CP014228">
    <property type="protein sequence ID" value="AMD86970.1"/>
    <property type="molecule type" value="Genomic_DNA"/>
</dbReference>
<feature type="region of interest" description="Disordered" evidence="1">
    <location>
        <begin position="1"/>
        <end position="30"/>
    </location>
</feature>
<feature type="region of interest" description="Disordered" evidence="1">
    <location>
        <begin position="58"/>
        <end position="95"/>
    </location>
</feature>
<reference evidence="3" key="1">
    <citation type="submission" date="2016-02" db="EMBL/GenBank/DDBJ databases">
        <authorList>
            <person name="Holder M.E."/>
            <person name="Ajami N.J."/>
            <person name="Petrosino J.F."/>
        </authorList>
    </citation>
    <scope>NUCLEOTIDE SEQUENCE [LARGE SCALE GENOMIC DNA]</scope>
    <source>
        <strain evidence="3">CCUG 36733</strain>
    </source>
</reference>
<organism evidence="2 3">
    <name type="scientific">Actinomyces radicidentis</name>
    <dbReference type="NCBI Taxonomy" id="111015"/>
    <lineage>
        <taxon>Bacteria</taxon>
        <taxon>Bacillati</taxon>
        <taxon>Actinomycetota</taxon>
        <taxon>Actinomycetes</taxon>
        <taxon>Actinomycetales</taxon>
        <taxon>Actinomycetaceae</taxon>
        <taxon>Actinomyces</taxon>
    </lineage>
</organism>
<protein>
    <submittedName>
        <fullName evidence="2">Uncharacterized protein</fullName>
    </submittedName>
</protein>
<evidence type="ECO:0000313" key="3">
    <source>
        <dbReference type="Proteomes" id="UP000065220"/>
    </source>
</evidence>
<proteinExistence type="predicted"/>
<dbReference type="AlphaFoldDB" id="A0A0X8JDN3"/>
<accession>A0A0X8JDN3</accession>
<evidence type="ECO:0000313" key="2">
    <source>
        <dbReference type="EMBL" id="AMD86970.1"/>
    </source>
</evidence>
<keyword evidence="3" id="KW-1185">Reference proteome</keyword>
<dbReference type="Proteomes" id="UP000065220">
    <property type="component" value="Chromosome"/>
</dbReference>
<feature type="region of interest" description="Disordered" evidence="1">
    <location>
        <begin position="118"/>
        <end position="146"/>
    </location>
</feature>
<evidence type="ECO:0000256" key="1">
    <source>
        <dbReference type="SAM" id="MobiDB-lite"/>
    </source>
</evidence>